<evidence type="ECO:0000256" key="2">
    <source>
        <dbReference type="ARBA" id="ARBA00022448"/>
    </source>
</evidence>
<keyword evidence="4 9" id="KW-0812">Transmembrane</keyword>
<keyword evidence="6 9" id="KW-0406">Ion transport</keyword>
<dbReference type="OrthoDB" id="9810350at2"/>
<dbReference type="InterPro" id="IPR001185">
    <property type="entry name" value="MS_channel"/>
</dbReference>
<reference evidence="10 11" key="1">
    <citation type="submission" date="2019-02" db="EMBL/GenBank/DDBJ databases">
        <title>Deep-cultivation of Planctomycetes and their phenomic and genomic characterization uncovers novel biology.</title>
        <authorList>
            <person name="Wiegand S."/>
            <person name="Jogler M."/>
            <person name="Boedeker C."/>
            <person name="Pinto D."/>
            <person name="Vollmers J."/>
            <person name="Rivas-Marin E."/>
            <person name="Kohn T."/>
            <person name="Peeters S.H."/>
            <person name="Heuer A."/>
            <person name="Rast P."/>
            <person name="Oberbeckmann S."/>
            <person name="Bunk B."/>
            <person name="Jeske O."/>
            <person name="Meyerdierks A."/>
            <person name="Storesund J.E."/>
            <person name="Kallscheuer N."/>
            <person name="Luecker S."/>
            <person name="Lage O.M."/>
            <person name="Pohl T."/>
            <person name="Merkel B.J."/>
            <person name="Hornburger P."/>
            <person name="Mueller R.-W."/>
            <person name="Bruemmer F."/>
            <person name="Labrenz M."/>
            <person name="Spormann A.M."/>
            <person name="Op Den Camp H."/>
            <person name="Overmann J."/>
            <person name="Amann R."/>
            <person name="Jetten M.S.M."/>
            <person name="Mascher T."/>
            <person name="Medema M.H."/>
            <person name="Devos D.P."/>
            <person name="Kaster A.-K."/>
            <person name="Ovreas L."/>
            <person name="Rohde M."/>
            <person name="Galperin M.Y."/>
            <person name="Jogler C."/>
        </authorList>
    </citation>
    <scope>NUCLEOTIDE SEQUENCE [LARGE SCALE GENOMIC DNA]</scope>
    <source>
        <strain evidence="10 11">Poly51</strain>
    </source>
</reference>
<comment type="function">
    <text evidence="9">Channel that opens in response to stretch forces in the membrane lipid bilayer. May participate in the regulation of osmotic pressure changes within the cell.</text>
</comment>
<name>A0A5C6EQV0_9BACT</name>
<keyword evidence="8 9" id="KW-0407">Ion channel</keyword>
<evidence type="ECO:0000256" key="4">
    <source>
        <dbReference type="ARBA" id="ARBA00022692"/>
    </source>
</evidence>
<organism evidence="10 11">
    <name type="scientific">Rubripirellula tenax</name>
    <dbReference type="NCBI Taxonomy" id="2528015"/>
    <lineage>
        <taxon>Bacteria</taxon>
        <taxon>Pseudomonadati</taxon>
        <taxon>Planctomycetota</taxon>
        <taxon>Planctomycetia</taxon>
        <taxon>Pirellulales</taxon>
        <taxon>Pirellulaceae</taxon>
        <taxon>Rubripirellula</taxon>
    </lineage>
</organism>
<dbReference type="Pfam" id="PF01741">
    <property type="entry name" value="MscL"/>
    <property type="match status" value="1"/>
</dbReference>
<dbReference type="SUPFAM" id="SSF81330">
    <property type="entry name" value="Gated mechanosensitive channel"/>
    <property type="match status" value="1"/>
</dbReference>
<evidence type="ECO:0000313" key="10">
    <source>
        <dbReference type="EMBL" id="TWU51015.1"/>
    </source>
</evidence>
<dbReference type="InterPro" id="IPR036019">
    <property type="entry name" value="MscL_channel"/>
</dbReference>
<evidence type="ECO:0000256" key="6">
    <source>
        <dbReference type="ARBA" id="ARBA00023065"/>
    </source>
</evidence>
<keyword evidence="3 9" id="KW-1003">Cell membrane</keyword>
<keyword evidence="2 9" id="KW-0813">Transport</keyword>
<keyword evidence="7 9" id="KW-0472">Membrane</keyword>
<dbReference type="EMBL" id="SJPW01000005">
    <property type="protein sequence ID" value="TWU51015.1"/>
    <property type="molecule type" value="Genomic_DNA"/>
</dbReference>
<evidence type="ECO:0000256" key="1">
    <source>
        <dbReference type="ARBA" id="ARBA00004141"/>
    </source>
</evidence>
<dbReference type="PANTHER" id="PTHR30266:SF2">
    <property type="entry name" value="LARGE-CONDUCTANCE MECHANOSENSITIVE CHANNEL"/>
    <property type="match status" value="1"/>
</dbReference>
<dbReference type="RefSeq" id="WP_146459671.1">
    <property type="nucleotide sequence ID" value="NZ_SJPW01000005.1"/>
</dbReference>
<dbReference type="InterPro" id="IPR037673">
    <property type="entry name" value="MSC/AndL"/>
</dbReference>
<protein>
    <recommendedName>
        <fullName evidence="9">Large-conductance mechanosensitive channel</fullName>
    </recommendedName>
</protein>
<dbReference type="Proteomes" id="UP000318288">
    <property type="component" value="Unassembled WGS sequence"/>
</dbReference>
<dbReference type="AlphaFoldDB" id="A0A5C6EQV0"/>
<evidence type="ECO:0000256" key="5">
    <source>
        <dbReference type="ARBA" id="ARBA00022989"/>
    </source>
</evidence>
<comment type="subunit">
    <text evidence="9">Homopentamer.</text>
</comment>
<evidence type="ECO:0000256" key="8">
    <source>
        <dbReference type="ARBA" id="ARBA00023303"/>
    </source>
</evidence>
<comment type="similarity">
    <text evidence="9">Belongs to the MscL family.</text>
</comment>
<proteinExistence type="inferred from homology"/>
<dbReference type="NCBIfam" id="NF001843">
    <property type="entry name" value="PRK00567.1-4"/>
    <property type="match status" value="1"/>
</dbReference>
<keyword evidence="11" id="KW-1185">Reference proteome</keyword>
<sequence length="156" mass="17157">MGMLKEFREFAMRGSVVDLAVGVVIGAAFGKIVSSFVSNIVMPPLNLLTAKYGVNFSEMAYTVKTESPKLLPDGTVEKAADGSPIMAMQDYPILNYGPFIQTIVDFLLVAAAIFMAVKVMNSVKARYEKEKAEEVKEPTEDVLLLREIRDSLKRSS</sequence>
<dbReference type="HAMAP" id="MF_00115">
    <property type="entry name" value="MscL"/>
    <property type="match status" value="1"/>
</dbReference>
<comment type="subcellular location">
    <subcellularLocation>
        <location evidence="9">Cell membrane</location>
        <topology evidence="9">Multi-pass membrane protein</topology>
    </subcellularLocation>
    <subcellularLocation>
        <location evidence="1">Membrane</location>
        <topology evidence="1">Multi-pass membrane protein</topology>
    </subcellularLocation>
</comment>
<evidence type="ECO:0000256" key="3">
    <source>
        <dbReference type="ARBA" id="ARBA00022475"/>
    </source>
</evidence>
<comment type="caution">
    <text evidence="10">The sequence shown here is derived from an EMBL/GenBank/DDBJ whole genome shotgun (WGS) entry which is preliminary data.</text>
</comment>
<accession>A0A5C6EQV0</accession>
<dbReference type="NCBIfam" id="TIGR00220">
    <property type="entry name" value="mscL"/>
    <property type="match status" value="1"/>
</dbReference>
<dbReference type="GO" id="GO:0008381">
    <property type="term" value="F:mechanosensitive monoatomic ion channel activity"/>
    <property type="evidence" value="ECO:0007669"/>
    <property type="project" value="UniProtKB-UniRule"/>
</dbReference>
<evidence type="ECO:0000256" key="7">
    <source>
        <dbReference type="ARBA" id="ARBA00023136"/>
    </source>
</evidence>
<feature type="transmembrane region" description="Helical" evidence="9">
    <location>
        <begin position="20"/>
        <end position="42"/>
    </location>
</feature>
<feature type="transmembrane region" description="Helical" evidence="9">
    <location>
        <begin position="96"/>
        <end position="117"/>
    </location>
</feature>
<dbReference type="Gene3D" id="1.10.1200.120">
    <property type="entry name" value="Large-conductance mechanosensitive channel, MscL, domain 1"/>
    <property type="match status" value="1"/>
</dbReference>
<gene>
    <name evidence="10" type="primary">mscL_1</name>
    <name evidence="9" type="synonym">mscL</name>
    <name evidence="10" type="ORF">Poly51_43090</name>
</gene>
<evidence type="ECO:0000256" key="9">
    <source>
        <dbReference type="HAMAP-Rule" id="MF_00115"/>
    </source>
</evidence>
<dbReference type="PANTHER" id="PTHR30266">
    <property type="entry name" value="MECHANOSENSITIVE CHANNEL MSCL"/>
    <property type="match status" value="1"/>
</dbReference>
<evidence type="ECO:0000313" key="11">
    <source>
        <dbReference type="Proteomes" id="UP000318288"/>
    </source>
</evidence>
<dbReference type="GO" id="GO:0005886">
    <property type="term" value="C:plasma membrane"/>
    <property type="evidence" value="ECO:0007669"/>
    <property type="project" value="UniProtKB-SubCell"/>
</dbReference>
<keyword evidence="5 9" id="KW-1133">Transmembrane helix</keyword>